<evidence type="ECO:0000256" key="6">
    <source>
        <dbReference type="ARBA" id="ARBA00023136"/>
    </source>
</evidence>
<evidence type="ECO:0000256" key="3">
    <source>
        <dbReference type="ARBA" id="ARBA00004613"/>
    </source>
</evidence>
<feature type="chain" id="PRO_5010860512" description="Right handed beta helix domain-containing protein" evidence="10">
    <location>
        <begin position="19"/>
        <end position="1313"/>
    </location>
</feature>
<evidence type="ECO:0000256" key="2">
    <source>
        <dbReference type="ARBA" id="ARBA00004442"/>
    </source>
</evidence>
<feature type="transmembrane region" description="Helical" evidence="9">
    <location>
        <begin position="1069"/>
        <end position="1091"/>
    </location>
</feature>
<feature type="transmembrane region" description="Helical" evidence="9">
    <location>
        <begin position="1211"/>
        <end position="1227"/>
    </location>
</feature>
<feature type="transmembrane region" description="Helical" evidence="9">
    <location>
        <begin position="924"/>
        <end position="945"/>
    </location>
</feature>
<feature type="transmembrane region" description="Helical" evidence="9">
    <location>
        <begin position="957"/>
        <end position="981"/>
    </location>
</feature>
<dbReference type="InterPro" id="IPR011050">
    <property type="entry name" value="Pectin_lyase_fold/virulence"/>
</dbReference>
<feature type="transmembrane region" description="Helical" evidence="9">
    <location>
        <begin position="1186"/>
        <end position="1205"/>
    </location>
</feature>
<evidence type="ECO:0000256" key="5">
    <source>
        <dbReference type="ARBA" id="ARBA00022729"/>
    </source>
</evidence>
<feature type="transmembrane region" description="Helical" evidence="9">
    <location>
        <begin position="856"/>
        <end position="879"/>
    </location>
</feature>
<accession>A0A1X7UR08</accession>
<evidence type="ECO:0008006" key="12">
    <source>
        <dbReference type="Google" id="ProtNLM"/>
    </source>
</evidence>
<dbReference type="GO" id="GO:0005576">
    <property type="term" value="C:extracellular region"/>
    <property type="evidence" value="ECO:0007669"/>
    <property type="project" value="UniProtKB-SubCell"/>
</dbReference>
<evidence type="ECO:0000256" key="1">
    <source>
        <dbReference type="ARBA" id="ARBA00004196"/>
    </source>
</evidence>
<feature type="transmembrane region" description="Helical" evidence="9">
    <location>
        <begin position="1155"/>
        <end position="1174"/>
    </location>
</feature>
<sequence>MKALLLVVLSCLAVFARGKTVHVTESSIQDVLDDISNSTTFQFSDGIFHLEETRIDFLSDIAFIGSYATIIRCSDGGGLYFFMSERITIQSITFQGCNMEVTSTSRNFNVTSSFQYMTVHASLYFLFCSDVTLDSVAISGPGYGLILYNTIGSNNSITNSFFTSNGGYPSPIGGGVVIEFSYCDPDEPDCPSKGSSNIDSSLVSNAQYQISQNDFNNNTASPSSFINLDPYPSTGRDYFGLGRGGGLSIIFKGNALNNTINLHSNTFNHNTAQFGGALYVSFDDNAMNNSVVSYNDTISGNGAFIPDAFKTFIPPLAEGGAAMFLYGSENNSISLSLTTISGNAATSFGGGITVKSMIKKVFNGDPGKLTLDRAHMTMNQAPQGAAMFLIHLYPYSTPLAVVLSDSVWDYNSVDDACSSPSDTGCSGIVYTRMLPLVLSGNLTTFMGNRGSALDVHQTEISVSSQVLAFTENTADNGPAIHLSNCAKVIVSHDINLSFMGNTAYFSGGAIYETGCSLSSLSYTGVGIAQCFIQYIDESIHPDNWNTSFFFSDNIAGKKTNSIYADSLLPCAWTNSESPLLTKDDIKKTFCWRNWWHYDDSDSECQEFIQSGPAYINITSMIPLIFAPGQPLALPLKVYNNYDQEDTQEVKICIESGFGSFLTYPTDAPDCISAQTSGPIPLILYSEQANVDSTCLGFKNKRAMMSISTTSRPSLKSLVPVSFQECPLFTYFKCPECYVTLEPDIGLKCVDSATCQLTQTPCTLNSSLTTVSGYCWSNTSSTDNTSTLNSMVGGGCPYSYGRTLPCQKIDDFNSTYAPNMCPGNREGRLCGRCSSDYQMSSNTIDFRCIKCHHGIGWYIQLAIEVFAVTVLIILIVGLSISLNAGGTNAFIFFAQAVSIKYPGLSYPSWVFEIDNSTSLQYNNTIVRGFTLFYSIANFEIITPLPLPPLCLSDDFMPIHAVLLDFIAAIYPLLLLALLYSLVLMNSYKVKPVVLVTKTISKLCRCSRLKFKLSLMDSFATVAIICASRIIATCFKLLKPSFMYSMSGQWVGTAFYYDGTLDYFGPGHIEYASVALLILIVLVLIPSTVLLFSQCIQRSLERRHYHIERLKALVGTFNSCFKDGENGSFDLRFFAGLYIYLRVILRLMYLFHEAKVLLALEIVFSIIVALVFITVRPYKNDIFNTMDAIIFLYLALLAGLSATGWAWLCYKGLLYLPLVFVLVYGLFMLSRKCYLKFCAARWTHQYSMVPVIPQDDSSSDDDDEKEGLTPRLVLAPTPTNSNDTHEMFADLTIYDNITTKAGNTLLLCKNTMRLM</sequence>
<protein>
    <recommendedName>
        <fullName evidence="12">Right handed beta helix domain-containing protein</fullName>
    </recommendedName>
</protein>
<evidence type="ECO:0000256" key="10">
    <source>
        <dbReference type="SAM" id="SignalP"/>
    </source>
</evidence>
<feature type="transmembrane region" description="Helical" evidence="9">
    <location>
        <begin position="1016"/>
        <end position="1036"/>
    </location>
</feature>
<dbReference type="NCBIfam" id="TIGR01376">
    <property type="entry name" value="POMP_repeat"/>
    <property type="match status" value="1"/>
</dbReference>
<keyword evidence="4" id="KW-0964">Secreted</keyword>
<keyword evidence="7" id="KW-0998">Cell outer membrane</keyword>
<name>A0A1X7UR08_AMPQE</name>
<dbReference type="OrthoDB" id="5989148at2759"/>
<comment type="subcellular location">
    <subcellularLocation>
        <location evidence="1">Cell envelope</location>
    </subcellularLocation>
    <subcellularLocation>
        <location evidence="2">Cell outer membrane</location>
    </subcellularLocation>
    <subcellularLocation>
        <location evidence="3">Secreted</location>
    </subcellularLocation>
</comment>
<dbReference type="SUPFAM" id="SSF51126">
    <property type="entry name" value="Pectin lyase-like"/>
    <property type="match status" value="1"/>
</dbReference>
<proteinExistence type="predicted"/>
<organism evidence="11">
    <name type="scientific">Amphimedon queenslandica</name>
    <name type="common">Sponge</name>
    <dbReference type="NCBI Taxonomy" id="400682"/>
    <lineage>
        <taxon>Eukaryota</taxon>
        <taxon>Metazoa</taxon>
        <taxon>Porifera</taxon>
        <taxon>Demospongiae</taxon>
        <taxon>Heteroscleromorpha</taxon>
        <taxon>Haplosclerida</taxon>
        <taxon>Niphatidae</taxon>
        <taxon>Amphimedon</taxon>
    </lineage>
</organism>
<evidence type="ECO:0000313" key="11">
    <source>
        <dbReference type="EnsemblMetazoa" id="Aqu2.1.29949_001"/>
    </source>
</evidence>
<dbReference type="EnsemblMetazoa" id="Aqu2.1.29949_001">
    <property type="protein sequence ID" value="Aqu2.1.29949_001"/>
    <property type="gene ID" value="Aqu2.1.29949"/>
</dbReference>
<dbReference type="InterPro" id="IPR003368">
    <property type="entry name" value="POMP_repeat"/>
</dbReference>
<keyword evidence="9" id="KW-1133">Transmembrane helix</keyword>
<reference evidence="11" key="1">
    <citation type="submission" date="2017-05" db="UniProtKB">
        <authorList>
            <consortium name="EnsemblMetazoa"/>
        </authorList>
    </citation>
    <scope>IDENTIFICATION</scope>
</reference>
<evidence type="ECO:0000256" key="4">
    <source>
        <dbReference type="ARBA" id="ARBA00022525"/>
    </source>
</evidence>
<evidence type="ECO:0000256" key="8">
    <source>
        <dbReference type="SAM" id="MobiDB-lite"/>
    </source>
</evidence>
<evidence type="ECO:0000256" key="7">
    <source>
        <dbReference type="ARBA" id="ARBA00023237"/>
    </source>
</evidence>
<feature type="region of interest" description="Disordered" evidence="8">
    <location>
        <begin position="1252"/>
        <end position="1277"/>
    </location>
</feature>
<keyword evidence="6 9" id="KW-0472">Membrane</keyword>
<keyword evidence="5 10" id="KW-0732">Signal</keyword>
<dbReference type="InParanoid" id="A0A1X7UR08"/>
<evidence type="ECO:0000256" key="9">
    <source>
        <dbReference type="SAM" id="Phobius"/>
    </source>
</evidence>
<feature type="signal peptide" evidence="10">
    <location>
        <begin position="1"/>
        <end position="18"/>
    </location>
</feature>
<keyword evidence="9" id="KW-0812">Transmembrane</keyword>